<evidence type="ECO:0000256" key="1">
    <source>
        <dbReference type="SAM" id="MobiDB-lite"/>
    </source>
</evidence>
<feature type="compositionally biased region" description="Pro residues" evidence="1">
    <location>
        <begin position="413"/>
        <end position="424"/>
    </location>
</feature>
<dbReference type="AlphaFoldDB" id="A0A922SKL0"/>
<gene>
    <name evidence="2" type="ORF">HF086_000796</name>
</gene>
<comment type="caution">
    <text evidence="2">The sequence shown here is derived from an EMBL/GenBank/DDBJ whole genome shotgun (WGS) entry which is preliminary data.</text>
</comment>
<feature type="region of interest" description="Disordered" evidence="1">
    <location>
        <begin position="206"/>
        <end position="248"/>
    </location>
</feature>
<feature type="region of interest" description="Disordered" evidence="1">
    <location>
        <begin position="400"/>
        <end position="431"/>
    </location>
</feature>
<organism evidence="2 3">
    <name type="scientific">Spodoptera exigua</name>
    <name type="common">Beet armyworm</name>
    <name type="synonym">Noctua fulgens</name>
    <dbReference type="NCBI Taxonomy" id="7107"/>
    <lineage>
        <taxon>Eukaryota</taxon>
        <taxon>Metazoa</taxon>
        <taxon>Ecdysozoa</taxon>
        <taxon>Arthropoda</taxon>
        <taxon>Hexapoda</taxon>
        <taxon>Insecta</taxon>
        <taxon>Pterygota</taxon>
        <taxon>Neoptera</taxon>
        <taxon>Endopterygota</taxon>
        <taxon>Lepidoptera</taxon>
        <taxon>Glossata</taxon>
        <taxon>Ditrysia</taxon>
        <taxon>Noctuoidea</taxon>
        <taxon>Noctuidae</taxon>
        <taxon>Amphipyrinae</taxon>
        <taxon>Spodoptera</taxon>
    </lineage>
</organism>
<dbReference type="Proteomes" id="UP000814243">
    <property type="component" value="Unassembled WGS sequence"/>
</dbReference>
<evidence type="ECO:0000313" key="3">
    <source>
        <dbReference type="Proteomes" id="UP000814243"/>
    </source>
</evidence>
<reference evidence="2" key="1">
    <citation type="journal article" date="2021" name="G3 (Bethesda)">
        <title>Genome and transcriptome analysis of the beet armyworm Spodoptera exigua reveals targets for pest control. .</title>
        <authorList>
            <person name="Simon S."/>
            <person name="Breeschoten T."/>
            <person name="Jansen H.J."/>
            <person name="Dirks R.P."/>
            <person name="Schranz M.E."/>
            <person name="Ros V.I.D."/>
        </authorList>
    </citation>
    <scope>NUCLEOTIDE SEQUENCE</scope>
    <source>
        <strain evidence="2">TB_SE_WUR_2020</strain>
    </source>
</reference>
<accession>A0A922SKL0</accession>
<feature type="compositionally biased region" description="Gly residues" evidence="1">
    <location>
        <begin position="217"/>
        <end position="248"/>
    </location>
</feature>
<dbReference type="EMBL" id="JACEFF010000268">
    <property type="protein sequence ID" value="KAH9640891.1"/>
    <property type="molecule type" value="Genomic_DNA"/>
</dbReference>
<name>A0A922SKL0_SPOEX</name>
<sequence length="431" mass="46437">MLSTVCVSSAAMQPTVSPWAWMSSLERRARPRGAAEHARPYAREHDKFALYGLRKDTRHFIRYTLREPLARTAHCSCSEITISKSKTTKSCGDARTDTVAWRYSHCEGREDGSPQDCVHNKGDLKHINTGKQLTSVGFVCCRLDTLPKGLLLNRQWAAPTAPPIAWRVDRFHDVDTWEISNMKVPALYLSSAHLYVRHSELPAVRPRVHSTARGQRTRGGGGSGRGGAAGAGSAAGAGGARPDPGGGTSWGHAARGWAAGAVALALLVLLVKAAENCLHKKLFKAIYMHTNAGAAELEPEVMRGHYRLRGVIRQDSDEWSTPNVMATTFQHYDCDVPTPERVRPLAALDRPPPYAAVARLPPSKPAPPEAPPPYSACAPGGPAAPELVFENGRIVEVMSSPARARAAPHYGSAPPPAPRAPRSPPASVLLV</sequence>
<protein>
    <submittedName>
        <fullName evidence="2">Uncharacterized protein</fullName>
    </submittedName>
</protein>
<evidence type="ECO:0000313" key="2">
    <source>
        <dbReference type="EMBL" id="KAH9640891.1"/>
    </source>
</evidence>
<proteinExistence type="predicted"/>